<keyword evidence="3" id="KW-1185">Reference proteome</keyword>
<dbReference type="OrthoDB" id="10523464at2759"/>
<dbReference type="AlphaFoldDB" id="A0A9J5ZSL6"/>
<feature type="compositionally biased region" description="Low complexity" evidence="1">
    <location>
        <begin position="27"/>
        <end position="39"/>
    </location>
</feature>
<gene>
    <name evidence="2" type="ORF">H5410_014850</name>
</gene>
<reference evidence="2 3" key="1">
    <citation type="submission" date="2020-09" db="EMBL/GenBank/DDBJ databases">
        <title>De no assembly of potato wild relative species, Solanum commersonii.</title>
        <authorList>
            <person name="Cho K."/>
        </authorList>
    </citation>
    <scope>NUCLEOTIDE SEQUENCE [LARGE SCALE GENOMIC DNA]</scope>
    <source>
        <strain evidence="2">LZ3.2</strain>
        <tissue evidence="2">Leaf</tissue>
    </source>
</reference>
<proteinExistence type="predicted"/>
<evidence type="ECO:0000256" key="1">
    <source>
        <dbReference type="SAM" id="MobiDB-lite"/>
    </source>
</evidence>
<feature type="region of interest" description="Disordered" evidence="1">
    <location>
        <begin position="1"/>
        <end position="55"/>
    </location>
</feature>
<accession>A0A9J5ZSL6</accession>
<evidence type="ECO:0000313" key="3">
    <source>
        <dbReference type="Proteomes" id="UP000824120"/>
    </source>
</evidence>
<dbReference type="Proteomes" id="UP000824120">
    <property type="component" value="Chromosome 3"/>
</dbReference>
<name>A0A9J5ZSL6_SOLCO</name>
<organism evidence="2 3">
    <name type="scientific">Solanum commersonii</name>
    <name type="common">Commerson's wild potato</name>
    <name type="synonym">Commerson's nightshade</name>
    <dbReference type="NCBI Taxonomy" id="4109"/>
    <lineage>
        <taxon>Eukaryota</taxon>
        <taxon>Viridiplantae</taxon>
        <taxon>Streptophyta</taxon>
        <taxon>Embryophyta</taxon>
        <taxon>Tracheophyta</taxon>
        <taxon>Spermatophyta</taxon>
        <taxon>Magnoliopsida</taxon>
        <taxon>eudicotyledons</taxon>
        <taxon>Gunneridae</taxon>
        <taxon>Pentapetalae</taxon>
        <taxon>asterids</taxon>
        <taxon>lamiids</taxon>
        <taxon>Solanales</taxon>
        <taxon>Solanaceae</taxon>
        <taxon>Solanoideae</taxon>
        <taxon>Solaneae</taxon>
        <taxon>Solanum</taxon>
    </lineage>
</organism>
<protein>
    <submittedName>
        <fullName evidence="2">Uncharacterized protein</fullName>
    </submittedName>
</protein>
<feature type="compositionally biased region" description="Polar residues" evidence="1">
    <location>
        <begin position="194"/>
        <end position="209"/>
    </location>
</feature>
<sequence length="209" mass="23309">MTELQQATNFLNLGKGQSSRTGRGEGRNSTTRNRSTTVRTSREVTPERSASPPLTLQKNATTRVLVSMPKAIESLVDLLGRHHESGMNSLSCSWIISFLTVKGRSMQRSLRGWYKLRIWMWQLISPHCVSSKICSFVALALNMSTMTYSEAVDLAMKIEDKGRDERSAYDVCKKDNIGGSYNNNLGANPKIGNQGRQQKGSQTWMDTVS</sequence>
<dbReference type="EMBL" id="JACXVP010000003">
    <property type="protein sequence ID" value="KAG5615026.1"/>
    <property type="molecule type" value="Genomic_DNA"/>
</dbReference>
<feature type="region of interest" description="Disordered" evidence="1">
    <location>
        <begin position="179"/>
        <end position="209"/>
    </location>
</feature>
<comment type="caution">
    <text evidence="2">The sequence shown here is derived from an EMBL/GenBank/DDBJ whole genome shotgun (WGS) entry which is preliminary data.</text>
</comment>
<evidence type="ECO:0000313" key="2">
    <source>
        <dbReference type="EMBL" id="KAG5615026.1"/>
    </source>
</evidence>
<feature type="compositionally biased region" description="Polar residues" evidence="1">
    <location>
        <begin position="1"/>
        <end position="21"/>
    </location>
</feature>